<dbReference type="PANTHER" id="PTHR32182">
    <property type="entry name" value="DNA REPLICATION AND REPAIR PROTEIN RECF"/>
    <property type="match status" value="1"/>
</dbReference>
<dbReference type="PANTHER" id="PTHR32182:SF22">
    <property type="entry name" value="ATP-DEPENDENT ENDONUCLEASE, OLD FAMILY-RELATED"/>
    <property type="match status" value="1"/>
</dbReference>
<dbReference type="SUPFAM" id="SSF52540">
    <property type="entry name" value="P-loop containing nucleoside triphosphate hydrolases"/>
    <property type="match status" value="1"/>
</dbReference>
<dbReference type="RefSeq" id="WP_176534589.1">
    <property type="nucleotide sequence ID" value="NZ_CP088022.1"/>
</dbReference>
<feature type="region of interest" description="Disordered" evidence="1">
    <location>
        <begin position="517"/>
        <end position="538"/>
    </location>
</feature>
<sequence>MAEVGLLEWADKQHDWIRDALRRHAARPGFILEEEDRAGIAARVRHVGGFALDEPPECSPLAAEHLKASSSDEPRAVLCSLGPVKHLNRLAEEQQLRFATDGVTIIYGDNGSGKSGYCRIAKKLCRSLTADDLLGNVFEIGAKPPAEVLVRFLEEGATEPTPITWKDGTQPPATIARISVFDSANARLYVDKHNRIGFLPAAIALLERHGLHRGELEAEFREEIKAIEKKLKTPPPGGYTAAGAVAKLLARLEIKSKEAVPSIDEIKNLAAVSEQEMAELAGLEQALASDPSTMAARRRRCKAALEKLLTASEQIDEALSVAAVETYRDLYATAESAAQAAKLAASGAFATMPLTGVGLSPWRLMFDHARAYAASVTGIDHQHLPDQEGDRCMLCQEPMTADAAERVRAFNDFVTGAANKAAQTASVAHGEALRRIKELVIASEDVVETALGEFGDLSAKRKEMVPLIATYCGNAGKRRDAIAAVATLADFAALPLLADPIAAKVRTEVEELEAEALADDEAAANDGNRATDRTRRDALKDRKKLSDDLAVILARLADLEERRKLLACCDAVETGSVSRQMTSLRRSLVMESLEKRIVAEIETLALTHIPFAVNDRSQDGQSYFEVGLNAAKAITNSKVLSEGEQRALALACFLAEVGGDTSRQGMIIDDPVSSLDHVRIRRVAARLVKEAATGRQIIIFTHNLLFFNEVIDAAAQASPAIPLVRNYINKSESAGFGLISETDEPWIAQSVTKRIDTLRARLKDLDGAADFTNDAWRRSAKDFYTDLRETWERLVEEVLLGKVVERFNSDVKTQSLKGVVVEDEDHKKVFWAMKRVSERSGHDMAAGKAIPIPTPADMKSDLDVIDQYRIDVNKRKKDAEKRRIDLEQPPKATVM</sequence>
<dbReference type="InterPro" id="IPR026866">
    <property type="entry name" value="CR006_AAA"/>
</dbReference>
<evidence type="ECO:0000313" key="3">
    <source>
        <dbReference type="EMBL" id="NVL11702.1"/>
    </source>
</evidence>
<dbReference type="InterPro" id="IPR027417">
    <property type="entry name" value="P-loop_NTPase"/>
</dbReference>
<dbReference type="GO" id="GO:0000731">
    <property type="term" value="P:DNA synthesis involved in DNA repair"/>
    <property type="evidence" value="ECO:0007669"/>
    <property type="project" value="TreeGrafter"/>
</dbReference>
<evidence type="ECO:0000256" key="1">
    <source>
        <dbReference type="SAM" id="MobiDB-lite"/>
    </source>
</evidence>
<organism evidence="3">
    <name type="scientific">Bradyrhizobium quebecense</name>
    <dbReference type="NCBI Taxonomy" id="2748629"/>
    <lineage>
        <taxon>Bacteria</taxon>
        <taxon>Pseudomonadati</taxon>
        <taxon>Pseudomonadota</taxon>
        <taxon>Alphaproteobacteria</taxon>
        <taxon>Hyphomicrobiales</taxon>
        <taxon>Nitrobacteraceae</taxon>
        <taxon>Bradyrhizobium</taxon>
    </lineage>
</organism>
<evidence type="ECO:0000259" key="2">
    <source>
        <dbReference type="Pfam" id="PF13166"/>
    </source>
</evidence>
<comment type="caution">
    <text evidence="3">The sequence shown here is derived from an EMBL/GenBank/DDBJ whole genome shotgun (WGS) entry which is preliminary data.</text>
</comment>
<dbReference type="EMBL" id="JABWSX010000001">
    <property type="protein sequence ID" value="NVL11702.1"/>
    <property type="molecule type" value="Genomic_DNA"/>
</dbReference>
<accession>A0A973WXP4</accession>
<proteinExistence type="predicted"/>
<dbReference type="GO" id="GO:0006302">
    <property type="term" value="P:double-strand break repair"/>
    <property type="evidence" value="ECO:0007669"/>
    <property type="project" value="TreeGrafter"/>
</dbReference>
<dbReference type="CDD" id="cd00267">
    <property type="entry name" value="ABC_ATPase"/>
    <property type="match status" value="1"/>
</dbReference>
<protein>
    <submittedName>
        <fullName evidence="3">AAA family ATPase</fullName>
    </submittedName>
</protein>
<dbReference type="Pfam" id="PF13166">
    <property type="entry name" value="AAA_13"/>
    <property type="match status" value="1"/>
</dbReference>
<feature type="compositionally biased region" description="Basic and acidic residues" evidence="1">
    <location>
        <begin position="529"/>
        <end position="538"/>
    </location>
</feature>
<reference evidence="3" key="1">
    <citation type="submission" date="2020-06" db="EMBL/GenBank/DDBJ databases">
        <title>Whole Genome Sequence of Bradyrhizobium sp. Strain 66S1MB.</title>
        <authorList>
            <person name="Bromfield E."/>
            <person name="Cloutier S."/>
        </authorList>
    </citation>
    <scope>NUCLEOTIDE SEQUENCE</scope>
    <source>
        <strain evidence="3">66S1MB</strain>
    </source>
</reference>
<dbReference type="AlphaFoldDB" id="A0A973WXP4"/>
<gene>
    <name evidence="3" type="ORF">HU230_39825</name>
</gene>
<name>A0A973WXP4_9BRAD</name>
<feature type="domain" description="Protein CR006 P-loop" evidence="2">
    <location>
        <begin position="386"/>
        <end position="714"/>
    </location>
</feature>
<dbReference type="Gene3D" id="3.40.50.300">
    <property type="entry name" value="P-loop containing nucleotide triphosphate hydrolases"/>
    <property type="match status" value="1"/>
</dbReference>